<evidence type="ECO:0000256" key="4">
    <source>
        <dbReference type="ARBA" id="ARBA00023315"/>
    </source>
</evidence>
<dbReference type="SUPFAM" id="SSF55048">
    <property type="entry name" value="Probable ACP-binding domain of malonyl-CoA ACP transacylase"/>
    <property type="match status" value="1"/>
</dbReference>
<dbReference type="SMART" id="SM01294">
    <property type="entry name" value="PKS_PP_betabranch"/>
    <property type="match status" value="2"/>
</dbReference>
<dbReference type="InterPro" id="IPR014031">
    <property type="entry name" value="Ketoacyl_synth_C"/>
</dbReference>
<dbReference type="NCBIfam" id="NF045894">
    <property type="entry name" value="PKS_plus_SDR"/>
    <property type="match status" value="1"/>
</dbReference>
<dbReference type="Gene3D" id="3.30.70.3290">
    <property type="match status" value="1"/>
</dbReference>
<name>A0ABQ3KPJ5_9PSEU</name>
<dbReference type="Pfam" id="PF02801">
    <property type="entry name" value="Ketoacyl-synt_C"/>
    <property type="match status" value="1"/>
</dbReference>
<dbReference type="Gene3D" id="3.40.47.10">
    <property type="match status" value="1"/>
</dbReference>
<feature type="domain" description="Ketosynthase family 3 (KS3)" evidence="6">
    <location>
        <begin position="164"/>
        <end position="590"/>
    </location>
</feature>
<protein>
    <submittedName>
        <fullName evidence="7">Uncharacterized protein</fullName>
    </submittedName>
</protein>
<dbReference type="Pfam" id="PF00698">
    <property type="entry name" value="Acyl_transf_1"/>
    <property type="match status" value="1"/>
</dbReference>
<dbReference type="PANTHER" id="PTHR43775:SF51">
    <property type="entry name" value="INACTIVE PHENOLPHTHIOCEROL SYNTHESIS POLYKETIDE SYNTHASE TYPE I PKS1-RELATED"/>
    <property type="match status" value="1"/>
</dbReference>
<reference evidence="8" key="1">
    <citation type="journal article" date="2019" name="Int. J. Syst. Evol. Microbiol.">
        <title>The Global Catalogue of Microorganisms (GCM) 10K type strain sequencing project: providing services to taxonomists for standard genome sequencing and annotation.</title>
        <authorList>
            <consortium name="The Broad Institute Genomics Platform"/>
            <consortium name="The Broad Institute Genome Sequencing Center for Infectious Disease"/>
            <person name="Wu L."/>
            <person name="Ma J."/>
        </authorList>
    </citation>
    <scope>NUCLEOTIDE SEQUENCE [LARGE SCALE GENOMIC DNA]</scope>
    <source>
        <strain evidence="8">CGMCC 4.7680</strain>
    </source>
</reference>
<dbReference type="EMBL" id="BNAW01000051">
    <property type="protein sequence ID" value="GHG41456.1"/>
    <property type="molecule type" value="Genomic_DNA"/>
</dbReference>
<dbReference type="CDD" id="cd00833">
    <property type="entry name" value="PKS"/>
    <property type="match status" value="1"/>
</dbReference>
<keyword evidence="8" id="KW-1185">Reference proteome</keyword>
<dbReference type="InterPro" id="IPR050091">
    <property type="entry name" value="PKS_NRPS_Biosynth_Enz"/>
</dbReference>
<evidence type="ECO:0000256" key="2">
    <source>
        <dbReference type="ARBA" id="ARBA00022553"/>
    </source>
</evidence>
<dbReference type="Pfam" id="PF08659">
    <property type="entry name" value="KR"/>
    <property type="match status" value="1"/>
</dbReference>
<dbReference type="Pfam" id="PF18369">
    <property type="entry name" value="PKS_DE"/>
    <property type="match status" value="1"/>
</dbReference>
<dbReference type="InterPro" id="IPR009081">
    <property type="entry name" value="PP-bd_ACP"/>
</dbReference>
<dbReference type="InterPro" id="IPR014030">
    <property type="entry name" value="Ketoacyl_synth_N"/>
</dbReference>
<dbReference type="SUPFAM" id="SSF53901">
    <property type="entry name" value="Thiolase-like"/>
    <property type="match status" value="1"/>
</dbReference>
<dbReference type="InterPro" id="IPR057326">
    <property type="entry name" value="KR_dom"/>
</dbReference>
<evidence type="ECO:0000259" key="6">
    <source>
        <dbReference type="PROSITE" id="PS52004"/>
    </source>
</evidence>
<dbReference type="SUPFAM" id="SSF47336">
    <property type="entry name" value="ACP-like"/>
    <property type="match status" value="2"/>
</dbReference>
<dbReference type="PROSITE" id="PS52004">
    <property type="entry name" value="KS3_2"/>
    <property type="match status" value="1"/>
</dbReference>
<evidence type="ECO:0000313" key="8">
    <source>
        <dbReference type="Proteomes" id="UP000649955"/>
    </source>
</evidence>
<dbReference type="Proteomes" id="UP000649955">
    <property type="component" value="Unassembled WGS sequence"/>
</dbReference>
<dbReference type="Pfam" id="PF00109">
    <property type="entry name" value="ketoacyl-synt"/>
    <property type="match status" value="1"/>
</dbReference>
<dbReference type="InterPro" id="IPR020841">
    <property type="entry name" value="PKS_Beta-ketoAc_synthase_dom"/>
</dbReference>
<dbReference type="InterPro" id="IPR006162">
    <property type="entry name" value="Ppantetheine_attach_site"/>
</dbReference>
<dbReference type="SMART" id="SM00825">
    <property type="entry name" value="PKS_KS"/>
    <property type="match status" value="1"/>
</dbReference>
<dbReference type="Gene3D" id="1.10.1200.10">
    <property type="entry name" value="ACP-like"/>
    <property type="match status" value="2"/>
</dbReference>
<dbReference type="SMART" id="SM00823">
    <property type="entry name" value="PKS_PP"/>
    <property type="match status" value="2"/>
</dbReference>
<dbReference type="InterPro" id="IPR001227">
    <property type="entry name" value="Ac_transferase_dom_sf"/>
</dbReference>
<dbReference type="InterPro" id="IPR016039">
    <property type="entry name" value="Thiolase-like"/>
</dbReference>
<feature type="domain" description="Carrier" evidence="5">
    <location>
        <begin position="72"/>
        <end position="147"/>
    </location>
</feature>
<dbReference type="CDD" id="cd08952">
    <property type="entry name" value="KR_1_SDR_x"/>
    <property type="match status" value="1"/>
</dbReference>
<dbReference type="Gene3D" id="3.40.366.10">
    <property type="entry name" value="Malonyl-Coenzyme A Acyl Carrier Protein, domain 2"/>
    <property type="match status" value="1"/>
</dbReference>
<organism evidence="7 8">
    <name type="scientific">Amycolatopsis bullii</name>
    <dbReference type="NCBI Taxonomy" id="941987"/>
    <lineage>
        <taxon>Bacteria</taxon>
        <taxon>Bacillati</taxon>
        <taxon>Actinomycetota</taxon>
        <taxon>Actinomycetes</taxon>
        <taxon>Pseudonocardiales</taxon>
        <taxon>Pseudonocardiaceae</taxon>
        <taxon>Amycolatopsis</taxon>
    </lineage>
</organism>
<comment type="caution">
    <text evidence="7">The sequence shown here is derived from an EMBL/GenBank/DDBJ whole genome shotgun (WGS) entry which is preliminary data.</text>
</comment>
<dbReference type="InterPro" id="IPR013968">
    <property type="entry name" value="PKS_KR"/>
</dbReference>
<dbReference type="SUPFAM" id="SSF52151">
    <property type="entry name" value="FabD/lysophospholipase-like"/>
    <property type="match status" value="1"/>
</dbReference>
<evidence type="ECO:0000313" key="7">
    <source>
        <dbReference type="EMBL" id="GHG41456.1"/>
    </source>
</evidence>
<sequence>MAAGARARGRVAAVLSAPAEAVPGLLPAALGEHTLVAASPDPDRFTPVDPPVAAASPLAERMAGVTGQDLRRRLVHLVRGVAASVLGHGSLTAVRPGQPFHELGFDSLTAVELRNRLVAETGVTLPATAVFDHPTPAELAGLLADRLDGGAGEAEPADPATAPDEPIAIVAMACRFPGGVRTPEDLWDLVAAGGDAISAFPEDRGWDVDGLYDPEPGTPGRFYQREGGFLADAGAADPAFFGIAPREALAMDPQQRVLLEVAWETWERAGIVPSSVRGSRTGVFAGAMTQDYGPRQHEAPEELEGYLLTGTTGSVVSGRIAYTLGLEGPAVTVDTACSSSLVAIHLAVRALRAGDCELALAGGVTVMANPGIFIEFSRKRGLAPDGRCKPFAADADGFGLGEGAGMLLLERLSDARRNGHRVLAVIRGSAVNQDGASNGLTAPNGPSQQRVIRRALADAGMSTSDVEVVEAHGTGTPLGDPIEAQALLATYGRDRPAHDPVLLGSVKANIGHAQAAAGVAGVIKTVLAMRAGRLPRPPRATEPTSHVDWSAGAVALLTAERPWPAHDHPRRAGVSSFGVSGTNAHLILEAAEEPQEPPRAGDVRETVPWVLSARTPEALAEQAGRLRAALDAGPEVSPADVAVALATTRTTFDHRAVVLAADLPDFHRGLTALAEGTDTAGLLRGVAGEGGTVFVFPGQGSQWLGMAADLAERSEVFARSMADCADALAPHVGWSLWDVIRGVPGAPSLERVDVVQPALFAVMVSLAAVWRAHGVHPDVVIGHSQGEIAAACVAGALSLADAAGIVAVRSAALRALAGLGGMVAVEAPAEDVRESVAGIGRLGVAAVNGPRSVVVSGAVDVLEGWIAEQAATGVRVRRIAVDYASHSAQVEAIRDELTAKLAAVRPRPAEVPMMSTVTGTLIDPFELDAGYWYRNLREPVAFAPAVASLAETGHRFFVEVSPHPVLTAGVGDVLAEHGPGGVVLGTLRRNQDGPATLLAAFGLAHVHGLSPDWTAVLGPRAGRAVELPTYPFQRAHYWYVPSVAKRTEATGDAFWSAVEDGDLDVLGRALELPADDLGRALTGLRRWRAERRDTTAAGSRRYSVAWRRLPAPAGAARPGRWLVLGAELDKELVAALADRGADLVETALDRLADDGAAHGPVAGVLSLLALDDEPLPGEPAVPAGYAATLAAVQELGRAGIEAPLWCLTRGAVRTGAGDRPPVPTQALTWGLGRVVALEHPERWGGLIDLPAGPGAAEAGGLAAVLSGLAGEDQVALRGSAVYARRLRRAPGARAVRSWRPEGTVLVTGGTGALGGHLARWLAANGAEHLLLVSRRGPAAPGAAGLEAEVRALGAEVTVAACDVADREALAGLLAAHPVTAVFHTAADLDDAVVESLTPAQAGRALRAKAVSAVHLGELTHDLSAFVLFSSISAVFGIPGQGNYAPGNAFLDAFAEQRRAEGQPATSIAWGAWADGGLAAGDVGDLLERHGVPEMPPSVALAALQGVLDADETTVTVADIRWDRFTPAFTAVRPSPFIRDMPEVAERAATAVAPTGPAPVVAGLAGLDRVAAVRELVGLVRTQAAVVLGHPSPEEVDEQRAFRELGFDSVSGVELRNRLTAATGLRLPTTVVFDHPTAAALAAHLAAELVTEPGGESGFAALNRVADLLAELPAGDPDRSRLVVRLERILADARSFAAEAEADLTAASDDELFDLIDREFGAA</sequence>
<keyword evidence="2" id="KW-0597">Phosphoprotein</keyword>
<dbReference type="PROSITE" id="PS50075">
    <property type="entry name" value="CARRIER"/>
    <property type="match status" value="2"/>
</dbReference>
<dbReference type="Gene3D" id="3.40.50.720">
    <property type="entry name" value="NAD(P)-binding Rossmann-like Domain"/>
    <property type="match status" value="1"/>
</dbReference>
<dbReference type="InterPro" id="IPR036291">
    <property type="entry name" value="NAD(P)-bd_dom_sf"/>
</dbReference>
<dbReference type="PROSITE" id="PS00606">
    <property type="entry name" value="KS3_1"/>
    <property type="match status" value="1"/>
</dbReference>
<evidence type="ECO:0000256" key="1">
    <source>
        <dbReference type="ARBA" id="ARBA00022450"/>
    </source>
</evidence>
<keyword evidence="3" id="KW-0808">Transferase</keyword>
<dbReference type="SUPFAM" id="SSF51735">
    <property type="entry name" value="NAD(P)-binding Rossmann-fold domains"/>
    <property type="match status" value="2"/>
</dbReference>
<evidence type="ECO:0000256" key="3">
    <source>
        <dbReference type="ARBA" id="ARBA00022679"/>
    </source>
</evidence>
<feature type="domain" description="Carrier" evidence="5">
    <location>
        <begin position="1573"/>
        <end position="1648"/>
    </location>
</feature>
<dbReference type="Pfam" id="PF16197">
    <property type="entry name" value="KAsynt_C_assoc"/>
    <property type="match status" value="1"/>
</dbReference>
<dbReference type="Pfam" id="PF00550">
    <property type="entry name" value="PP-binding"/>
    <property type="match status" value="2"/>
</dbReference>
<evidence type="ECO:0000259" key="5">
    <source>
        <dbReference type="PROSITE" id="PS50075"/>
    </source>
</evidence>
<dbReference type="InterPro" id="IPR014043">
    <property type="entry name" value="Acyl_transferase_dom"/>
</dbReference>
<dbReference type="InterPro" id="IPR018201">
    <property type="entry name" value="Ketoacyl_synth_AS"/>
</dbReference>
<dbReference type="SMART" id="SM00822">
    <property type="entry name" value="PKS_KR"/>
    <property type="match status" value="1"/>
</dbReference>
<keyword evidence="4" id="KW-0012">Acyltransferase</keyword>
<accession>A0ABQ3KPJ5</accession>
<proteinExistence type="predicted"/>
<dbReference type="InterPro" id="IPR032821">
    <property type="entry name" value="PKS_assoc"/>
</dbReference>
<dbReference type="InterPro" id="IPR041618">
    <property type="entry name" value="PKS_DE"/>
</dbReference>
<dbReference type="InterPro" id="IPR016036">
    <property type="entry name" value="Malonyl_transacylase_ACP-bd"/>
</dbReference>
<dbReference type="SMART" id="SM00827">
    <property type="entry name" value="PKS_AT"/>
    <property type="match status" value="1"/>
</dbReference>
<dbReference type="InterPro" id="IPR020806">
    <property type="entry name" value="PKS_PP-bd"/>
</dbReference>
<dbReference type="PROSITE" id="PS00012">
    <property type="entry name" value="PHOSPHOPANTETHEINE"/>
    <property type="match status" value="2"/>
</dbReference>
<gene>
    <name evidence="7" type="ORF">GCM10017567_73650</name>
</gene>
<dbReference type="PANTHER" id="PTHR43775">
    <property type="entry name" value="FATTY ACID SYNTHASE"/>
    <property type="match status" value="1"/>
</dbReference>
<dbReference type="InterPro" id="IPR016035">
    <property type="entry name" value="Acyl_Trfase/lysoPLipase"/>
</dbReference>
<keyword evidence="1" id="KW-0596">Phosphopantetheine</keyword>
<dbReference type="InterPro" id="IPR036736">
    <property type="entry name" value="ACP-like_sf"/>
</dbReference>